<feature type="domain" description="Low molecular weight protein antigen 6 PH" evidence="3">
    <location>
        <begin position="127"/>
        <end position="193"/>
    </location>
</feature>
<gene>
    <name evidence="4" type="ORF">ACFP2V_25645</name>
</gene>
<accession>A0ABW0XU02</accession>
<dbReference type="InterPro" id="IPR019692">
    <property type="entry name" value="CFP-6_PH"/>
</dbReference>
<proteinExistence type="predicted"/>
<organism evidence="4 5">
    <name type="scientific">Streptomyces incanus</name>
    <dbReference type="NCBI Taxonomy" id="887453"/>
    <lineage>
        <taxon>Bacteria</taxon>
        <taxon>Bacillati</taxon>
        <taxon>Actinomycetota</taxon>
        <taxon>Actinomycetes</taxon>
        <taxon>Kitasatosporales</taxon>
        <taxon>Streptomycetaceae</taxon>
        <taxon>Streptomyces</taxon>
    </lineage>
</organism>
<evidence type="ECO:0000259" key="3">
    <source>
        <dbReference type="Pfam" id="PF10756"/>
    </source>
</evidence>
<dbReference type="Proteomes" id="UP001596183">
    <property type="component" value="Unassembled WGS sequence"/>
</dbReference>
<dbReference type="Pfam" id="PF10756">
    <property type="entry name" value="bPH_6"/>
    <property type="match status" value="1"/>
</dbReference>
<keyword evidence="2" id="KW-0472">Membrane</keyword>
<feature type="compositionally biased region" description="Low complexity" evidence="1">
    <location>
        <begin position="22"/>
        <end position="57"/>
    </location>
</feature>
<dbReference type="EMBL" id="JBHSPC010000084">
    <property type="protein sequence ID" value="MFC5673368.1"/>
    <property type="molecule type" value="Genomic_DNA"/>
</dbReference>
<comment type="caution">
    <text evidence="4">The sequence shown here is derived from an EMBL/GenBank/DDBJ whole genome shotgun (WGS) entry which is preliminary data.</text>
</comment>
<feature type="compositionally biased region" description="Basic and acidic residues" evidence="1">
    <location>
        <begin position="216"/>
        <end position="226"/>
    </location>
</feature>
<feature type="transmembrane region" description="Helical" evidence="2">
    <location>
        <begin position="77"/>
        <end position="95"/>
    </location>
</feature>
<dbReference type="RefSeq" id="WP_381217089.1">
    <property type="nucleotide sequence ID" value="NZ_JBHSPC010000084.1"/>
</dbReference>
<keyword evidence="5" id="KW-1185">Reference proteome</keyword>
<feature type="region of interest" description="Disordered" evidence="1">
    <location>
        <begin position="187"/>
        <end position="226"/>
    </location>
</feature>
<feature type="region of interest" description="Disordered" evidence="1">
    <location>
        <begin position="1"/>
        <end position="63"/>
    </location>
</feature>
<evidence type="ECO:0000313" key="5">
    <source>
        <dbReference type="Proteomes" id="UP001596183"/>
    </source>
</evidence>
<name>A0ABW0XU02_9ACTN</name>
<sequence>MTTPEPQPSDREPAAPAQSTEPAQSTGSAPSSGPSEPSAASESPAASGASEGPAGQAGTVGRAASEPKYADRVYRSTSGFVGGALILGLACWLGVDAVLVGEGDTPWLALAALLFLVPLVAAYTLVPAVYANEDRLRVRNPFRTITLPWGRVASLRSGYTNEVFSDDGTKYQLWALPVSLRARKRASRRELRAETSPGGGAVRSGGSAPGTPDRPTGVERARTDQSMDELRELRERRGGEAGAQGEVSVRWSYEILAPSLAGAVLLAVLLGLR</sequence>
<keyword evidence="2" id="KW-0812">Transmembrane</keyword>
<evidence type="ECO:0000313" key="4">
    <source>
        <dbReference type="EMBL" id="MFC5673368.1"/>
    </source>
</evidence>
<protein>
    <submittedName>
        <fullName evidence="4">PH domain-containing protein</fullName>
    </submittedName>
</protein>
<evidence type="ECO:0000256" key="1">
    <source>
        <dbReference type="SAM" id="MobiDB-lite"/>
    </source>
</evidence>
<keyword evidence="2" id="KW-1133">Transmembrane helix</keyword>
<feature type="transmembrane region" description="Helical" evidence="2">
    <location>
        <begin position="107"/>
        <end position="130"/>
    </location>
</feature>
<reference evidence="5" key="1">
    <citation type="journal article" date="2019" name="Int. J. Syst. Evol. Microbiol.">
        <title>The Global Catalogue of Microorganisms (GCM) 10K type strain sequencing project: providing services to taxonomists for standard genome sequencing and annotation.</title>
        <authorList>
            <consortium name="The Broad Institute Genomics Platform"/>
            <consortium name="The Broad Institute Genome Sequencing Center for Infectious Disease"/>
            <person name="Wu L."/>
            <person name="Ma J."/>
        </authorList>
    </citation>
    <scope>NUCLEOTIDE SEQUENCE [LARGE SCALE GENOMIC DNA]</scope>
    <source>
        <strain evidence="5">JCM 13852</strain>
    </source>
</reference>
<evidence type="ECO:0000256" key="2">
    <source>
        <dbReference type="SAM" id="Phobius"/>
    </source>
</evidence>